<sequence length="318" mass="34632">METLESLRALYHQPFLSLLTQARLVHAAHHRDQEFQRCELVNLKGGGCREDCRYCAQSARYTTGLKIHKLLEPAALRRAAEEARSHGATRLCLGAAWRGLKEGDEQLEAVCRLVETIREEGLEICVTLGLLDPGAARRLREAGVMIYNHNLNTGPNFYERVATTHTFADRIATLRAAQEAGLRLCSGGILGMGESVDDRLEMLLALYKLDSAPESVPLNLLVPIPGTPLASQTPVDSFDLVRLISVTRILLPHPRIRLAAGHRSLSPEAQALCFLAGANSLFIGEQLLTTPNQSFDADQSLFAALGIEASGSARCGSS</sequence>
<keyword evidence="10 13" id="KW-0408">Iron</keyword>
<dbReference type="SFLD" id="SFLDF00272">
    <property type="entry name" value="biotin_synthase"/>
    <property type="match status" value="1"/>
</dbReference>
<dbReference type="GO" id="GO:0051539">
    <property type="term" value="F:4 iron, 4 sulfur cluster binding"/>
    <property type="evidence" value="ECO:0007669"/>
    <property type="project" value="UniProtKB-KW"/>
</dbReference>
<dbReference type="GO" id="GO:0009102">
    <property type="term" value="P:biotin biosynthetic process"/>
    <property type="evidence" value="ECO:0007669"/>
    <property type="project" value="UniProtKB-UniRule"/>
</dbReference>
<comment type="cofactor">
    <cofactor evidence="13 14">
        <name>[4Fe-4S] cluster</name>
        <dbReference type="ChEBI" id="CHEBI:49883"/>
    </cofactor>
    <text evidence="13 14">Binds 1 [4Fe-4S] cluster. The cluster is coordinated with 3 cysteines and an exchangeable S-adenosyl-L-methionine.</text>
</comment>
<feature type="binding site" evidence="13 14">
    <location>
        <position position="92"/>
    </location>
    <ligand>
        <name>[2Fe-2S] cluster</name>
        <dbReference type="ChEBI" id="CHEBI:190135"/>
    </ligand>
</feature>
<evidence type="ECO:0000256" key="7">
    <source>
        <dbReference type="ARBA" id="ARBA00022714"/>
    </source>
</evidence>
<dbReference type="GO" id="GO:0004076">
    <property type="term" value="F:biotin synthase activity"/>
    <property type="evidence" value="ECO:0007669"/>
    <property type="project" value="UniProtKB-UniRule"/>
</dbReference>
<protein>
    <recommendedName>
        <fullName evidence="3 13">Biotin synthase</fullName>
        <ecNumber evidence="3 13">2.8.1.6</ecNumber>
    </recommendedName>
</protein>
<proteinExistence type="inferred from homology"/>
<comment type="subunit">
    <text evidence="13">Homodimer.</text>
</comment>
<evidence type="ECO:0000256" key="13">
    <source>
        <dbReference type="HAMAP-Rule" id="MF_01694"/>
    </source>
</evidence>
<dbReference type="Pfam" id="PF06968">
    <property type="entry name" value="BATS"/>
    <property type="match status" value="1"/>
</dbReference>
<evidence type="ECO:0000256" key="10">
    <source>
        <dbReference type="ARBA" id="ARBA00023004"/>
    </source>
</evidence>
<dbReference type="SFLD" id="SFLDS00029">
    <property type="entry name" value="Radical_SAM"/>
    <property type="match status" value="1"/>
</dbReference>
<dbReference type="EC" id="2.8.1.6" evidence="3 13"/>
<feature type="binding site" evidence="13 14">
    <location>
        <position position="48"/>
    </location>
    <ligand>
        <name>[4Fe-4S] cluster</name>
        <dbReference type="ChEBI" id="CHEBI:49883"/>
        <note>4Fe-4S-S-AdoMet</note>
    </ligand>
</feature>
<evidence type="ECO:0000256" key="4">
    <source>
        <dbReference type="ARBA" id="ARBA00022485"/>
    </source>
</evidence>
<comment type="cofactor">
    <cofactor evidence="13">
        <name>[2Fe-2S] cluster</name>
        <dbReference type="ChEBI" id="CHEBI:190135"/>
    </cofactor>
    <text evidence="13">Binds 1 [2Fe-2S] cluster. The cluster is coordinated with 3 cysteines and 1 arginine.</text>
</comment>
<comment type="similarity">
    <text evidence="2 13">Belongs to the radical SAM superfamily. Biotin synthase family.</text>
</comment>
<evidence type="ECO:0000256" key="9">
    <source>
        <dbReference type="ARBA" id="ARBA00022756"/>
    </source>
</evidence>
<keyword evidence="6 13" id="KW-0949">S-adenosyl-L-methionine</keyword>
<dbReference type="InterPro" id="IPR002684">
    <property type="entry name" value="Biotin_synth/BioAB"/>
</dbReference>
<dbReference type="NCBIfam" id="TIGR00433">
    <property type="entry name" value="bioB"/>
    <property type="match status" value="1"/>
</dbReference>
<dbReference type="CDD" id="cd01335">
    <property type="entry name" value="Radical_SAM"/>
    <property type="match status" value="1"/>
</dbReference>
<feature type="binding site" evidence="13 14">
    <location>
        <position position="185"/>
    </location>
    <ligand>
        <name>[2Fe-2S] cluster</name>
        <dbReference type="ChEBI" id="CHEBI:190135"/>
    </ligand>
</feature>
<evidence type="ECO:0000256" key="14">
    <source>
        <dbReference type="PIRSR" id="PIRSR001619-1"/>
    </source>
</evidence>
<dbReference type="InterPro" id="IPR013785">
    <property type="entry name" value="Aldolase_TIM"/>
</dbReference>
<evidence type="ECO:0000259" key="15">
    <source>
        <dbReference type="PROSITE" id="PS51918"/>
    </source>
</evidence>
<dbReference type="SFLD" id="SFLDG01060">
    <property type="entry name" value="BATS_domain_containing"/>
    <property type="match status" value="1"/>
</dbReference>
<dbReference type="SMART" id="SM00729">
    <property type="entry name" value="Elp3"/>
    <property type="match status" value="1"/>
</dbReference>
<dbReference type="Pfam" id="PF04055">
    <property type="entry name" value="Radical_SAM"/>
    <property type="match status" value="1"/>
</dbReference>
<keyword evidence="9 13" id="KW-0093">Biotin biosynthesis</keyword>
<accession>A0A5E6MPM3</accession>
<dbReference type="Proteomes" id="UP000334923">
    <property type="component" value="Unassembled WGS sequence"/>
</dbReference>
<dbReference type="HAMAP" id="MF_01694">
    <property type="entry name" value="BioB"/>
    <property type="match status" value="1"/>
</dbReference>
<evidence type="ECO:0000256" key="5">
    <source>
        <dbReference type="ARBA" id="ARBA00022679"/>
    </source>
</evidence>
<name>A0A5E6MPM3_9BACT</name>
<evidence type="ECO:0000256" key="1">
    <source>
        <dbReference type="ARBA" id="ARBA00004942"/>
    </source>
</evidence>
<feature type="domain" description="Radical SAM core" evidence="15">
    <location>
        <begin position="33"/>
        <end position="259"/>
    </location>
</feature>
<dbReference type="PROSITE" id="PS51918">
    <property type="entry name" value="RADICAL_SAM"/>
    <property type="match status" value="1"/>
</dbReference>
<dbReference type="Gene3D" id="3.20.20.70">
    <property type="entry name" value="Aldolase class I"/>
    <property type="match status" value="1"/>
</dbReference>
<dbReference type="PIRSF" id="PIRSF001619">
    <property type="entry name" value="Biotin_synth"/>
    <property type="match status" value="1"/>
</dbReference>
<comment type="function">
    <text evidence="13">Catalyzes the conversion of dethiobiotin (DTB) to biotin by the insertion of a sulfur atom into dethiobiotin via a radical-based mechanism.</text>
</comment>
<feature type="binding site" evidence="13 14">
    <location>
        <position position="52"/>
    </location>
    <ligand>
        <name>[4Fe-4S] cluster</name>
        <dbReference type="ChEBI" id="CHEBI:49883"/>
        <note>4Fe-4S-S-AdoMet</note>
    </ligand>
</feature>
<dbReference type="OrthoDB" id="9786826at2"/>
<feature type="binding site" evidence="13 14">
    <location>
        <position position="125"/>
    </location>
    <ligand>
        <name>[2Fe-2S] cluster</name>
        <dbReference type="ChEBI" id="CHEBI:190135"/>
    </ligand>
</feature>
<dbReference type="RefSeq" id="WP_142660552.1">
    <property type="nucleotide sequence ID" value="NZ_CABFVA020000093.1"/>
</dbReference>
<dbReference type="GO" id="GO:0051537">
    <property type="term" value="F:2 iron, 2 sulfur cluster binding"/>
    <property type="evidence" value="ECO:0007669"/>
    <property type="project" value="UniProtKB-KW"/>
</dbReference>
<evidence type="ECO:0000313" key="17">
    <source>
        <dbReference type="Proteomes" id="UP000334923"/>
    </source>
</evidence>
<feature type="binding site" evidence="13 14">
    <location>
        <position position="257"/>
    </location>
    <ligand>
        <name>[2Fe-2S] cluster</name>
        <dbReference type="ChEBI" id="CHEBI:190135"/>
    </ligand>
</feature>
<dbReference type="PANTHER" id="PTHR22976">
    <property type="entry name" value="BIOTIN SYNTHASE"/>
    <property type="match status" value="1"/>
</dbReference>
<dbReference type="InterPro" id="IPR007197">
    <property type="entry name" value="rSAM"/>
</dbReference>
<dbReference type="InterPro" id="IPR006638">
    <property type="entry name" value="Elp3/MiaA/NifB-like_rSAM"/>
</dbReference>
<dbReference type="UniPathway" id="UPA00078">
    <property type="reaction ID" value="UER00162"/>
</dbReference>
<evidence type="ECO:0000256" key="8">
    <source>
        <dbReference type="ARBA" id="ARBA00022723"/>
    </source>
</evidence>
<evidence type="ECO:0000256" key="2">
    <source>
        <dbReference type="ARBA" id="ARBA00010765"/>
    </source>
</evidence>
<evidence type="ECO:0000256" key="12">
    <source>
        <dbReference type="ARBA" id="ARBA00051157"/>
    </source>
</evidence>
<keyword evidence="4 13" id="KW-0004">4Fe-4S</keyword>
<keyword evidence="8 13" id="KW-0479">Metal-binding</keyword>
<evidence type="ECO:0000256" key="11">
    <source>
        <dbReference type="ARBA" id="ARBA00023014"/>
    </source>
</evidence>
<dbReference type="SUPFAM" id="SSF102114">
    <property type="entry name" value="Radical SAM enzymes"/>
    <property type="match status" value="1"/>
</dbReference>
<organism evidence="16 17">
    <name type="scientific">Methylacidimicrobium tartarophylax</name>
    <dbReference type="NCBI Taxonomy" id="1041768"/>
    <lineage>
        <taxon>Bacteria</taxon>
        <taxon>Pseudomonadati</taxon>
        <taxon>Verrucomicrobiota</taxon>
        <taxon>Methylacidimicrobium</taxon>
    </lineage>
</organism>
<comment type="pathway">
    <text evidence="1 13">Cofactor biosynthesis; biotin biosynthesis; biotin from 7,8-diaminononanoate: step 2/2.</text>
</comment>
<dbReference type="SFLD" id="SFLDG01278">
    <property type="entry name" value="biotin_synthase_like"/>
    <property type="match status" value="1"/>
</dbReference>
<dbReference type="PANTHER" id="PTHR22976:SF2">
    <property type="entry name" value="BIOTIN SYNTHASE, MITOCHONDRIAL"/>
    <property type="match status" value="1"/>
</dbReference>
<evidence type="ECO:0000313" key="16">
    <source>
        <dbReference type="EMBL" id="VVM07409.1"/>
    </source>
</evidence>
<dbReference type="AlphaFoldDB" id="A0A5E6MPM3"/>
<keyword evidence="7 13" id="KW-0001">2Fe-2S</keyword>
<dbReference type="SMART" id="SM00876">
    <property type="entry name" value="BATS"/>
    <property type="match status" value="1"/>
</dbReference>
<keyword evidence="17" id="KW-1185">Reference proteome</keyword>
<gene>
    <name evidence="13 16" type="primary">bioB</name>
    <name evidence="16" type="ORF">MAMT_01747</name>
</gene>
<dbReference type="InterPro" id="IPR058240">
    <property type="entry name" value="rSAM_sf"/>
</dbReference>
<comment type="catalytic activity">
    <reaction evidence="12 13">
        <text>(4R,5S)-dethiobiotin + (sulfur carrier)-SH + 2 reduced [2Fe-2S]-[ferredoxin] + 2 S-adenosyl-L-methionine = (sulfur carrier)-H + biotin + 2 5'-deoxyadenosine + 2 L-methionine + 2 oxidized [2Fe-2S]-[ferredoxin]</text>
        <dbReference type="Rhea" id="RHEA:22060"/>
        <dbReference type="Rhea" id="RHEA-COMP:10000"/>
        <dbReference type="Rhea" id="RHEA-COMP:10001"/>
        <dbReference type="Rhea" id="RHEA-COMP:14737"/>
        <dbReference type="Rhea" id="RHEA-COMP:14739"/>
        <dbReference type="ChEBI" id="CHEBI:17319"/>
        <dbReference type="ChEBI" id="CHEBI:29917"/>
        <dbReference type="ChEBI" id="CHEBI:33737"/>
        <dbReference type="ChEBI" id="CHEBI:33738"/>
        <dbReference type="ChEBI" id="CHEBI:57586"/>
        <dbReference type="ChEBI" id="CHEBI:57844"/>
        <dbReference type="ChEBI" id="CHEBI:59789"/>
        <dbReference type="ChEBI" id="CHEBI:64428"/>
        <dbReference type="ChEBI" id="CHEBI:149473"/>
        <dbReference type="EC" id="2.8.1.6"/>
    </reaction>
</comment>
<dbReference type="InterPro" id="IPR010722">
    <property type="entry name" value="BATS_dom"/>
</dbReference>
<feature type="binding site" evidence="13 14">
    <location>
        <position position="55"/>
    </location>
    <ligand>
        <name>[4Fe-4S] cluster</name>
        <dbReference type="ChEBI" id="CHEBI:49883"/>
        <note>4Fe-4S-S-AdoMet</note>
    </ligand>
</feature>
<comment type="cofactor">
    <cofactor evidence="14">
        <name>[2Fe-2S] cluster</name>
        <dbReference type="ChEBI" id="CHEBI:190135"/>
    </cofactor>
    <text evidence="14">Binds 1 [2Fe-2S] cluster. The cluster is coordinated with 3 cysteines and 1 arginine.</text>
</comment>
<evidence type="ECO:0000256" key="6">
    <source>
        <dbReference type="ARBA" id="ARBA00022691"/>
    </source>
</evidence>
<dbReference type="EMBL" id="CABFVA020000093">
    <property type="protein sequence ID" value="VVM07409.1"/>
    <property type="molecule type" value="Genomic_DNA"/>
</dbReference>
<dbReference type="GO" id="GO:0005506">
    <property type="term" value="F:iron ion binding"/>
    <property type="evidence" value="ECO:0007669"/>
    <property type="project" value="UniProtKB-UniRule"/>
</dbReference>
<keyword evidence="5 13" id="KW-0808">Transferase</keyword>
<evidence type="ECO:0000256" key="3">
    <source>
        <dbReference type="ARBA" id="ARBA00012236"/>
    </source>
</evidence>
<dbReference type="InterPro" id="IPR024177">
    <property type="entry name" value="Biotin_synthase"/>
</dbReference>
<reference evidence="16 17" key="1">
    <citation type="submission" date="2019-09" db="EMBL/GenBank/DDBJ databases">
        <authorList>
            <person name="Cremers G."/>
        </authorList>
    </citation>
    <scope>NUCLEOTIDE SEQUENCE [LARGE SCALE GENOMIC DNA]</scope>
    <source>
        <strain evidence="16">4A</strain>
    </source>
</reference>
<keyword evidence="11 13" id="KW-0411">Iron-sulfur</keyword>